<reference evidence="2" key="1">
    <citation type="journal article" date="2014" name="Genome Announc.">
        <title>Full-genome sequence of the plant growth-promoting bacterium Pseudomonas protegens CHA0.</title>
        <authorList>
            <person name="Jousset A."/>
            <person name="Schuldes J."/>
            <person name="Keel C."/>
            <person name="Maurhofer M."/>
            <person name="Daniel R."/>
            <person name="Scheu S."/>
            <person name="Thuermer A."/>
        </authorList>
    </citation>
    <scope>NUCLEOTIDE SEQUENCE [LARGE SCALE GENOMIC DNA]</scope>
    <source>
        <strain evidence="2">DSM 19095 / LMG 27888 / CFBP 6595 / CHA0</strain>
    </source>
</reference>
<gene>
    <name evidence="1" type="ORF">PFLCHA0_c20330</name>
</gene>
<dbReference type="AlphaFoldDB" id="A0A2C9EJJ8"/>
<dbReference type="KEGG" id="pprc:PFLCHA0_c20330"/>
<accession>A0A2C9EJJ8</accession>
<sequence length="208" mass="23461">MSDLFYLQDSRNNVGSRAMFWKSGGGYTSNLDEAEQFTIERAVKQFESRDTDLPWPAAYVRARAEIGVDCQYLTRSEAEAYRNDDGRVYVAYACTWDGNDLVWLGGKGPTADLEQAIHPGASDAVGYRSKEFELWPCGYIVERSRPVVRASLLDHKQALRAAGLRLPKIKVQRTRKYSNLTNCDGCGRFLSERQRFDDCPNCGARNAP</sequence>
<dbReference type="Proteomes" id="UP000013940">
    <property type="component" value="Chromosome"/>
</dbReference>
<evidence type="ECO:0000313" key="1">
    <source>
        <dbReference type="EMBL" id="AGL83814.1"/>
    </source>
</evidence>
<dbReference type="EMBL" id="CP003190">
    <property type="protein sequence ID" value="AGL83814.1"/>
    <property type="molecule type" value="Genomic_DNA"/>
</dbReference>
<dbReference type="eggNOG" id="ENOG5033CWG">
    <property type="taxonomic scope" value="Bacteria"/>
</dbReference>
<dbReference type="GeneID" id="57475023"/>
<name>A0A2C9EJJ8_PSEPH</name>
<dbReference type="RefSeq" id="WP_015634832.1">
    <property type="nucleotide sequence ID" value="NC_021237.1"/>
</dbReference>
<evidence type="ECO:0000313" key="2">
    <source>
        <dbReference type="Proteomes" id="UP000013940"/>
    </source>
</evidence>
<proteinExistence type="predicted"/>
<protein>
    <submittedName>
        <fullName evidence="1">Uncharacterized protein</fullName>
    </submittedName>
</protein>
<dbReference type="HOGENOM" id="CLU_104226_0_0_6"/>
<organism evidence="1 2">
    <name type="scientific">Pseudomonas protegens (strain DSM 19095 / LMG 27888 / CFBP 6595 / CHA0)</name>
    <dbReference type="NCBI Taxonomy" id="1124983"/>
    <lineage>
        <taxon>Bacteria</taxon>
        <taxon>Pseudomonadati</taxon>
        <taxon>Pseudomonadota</taxon>
        <taxon>Gammaproteobacteria</taxon>
        <taxon>Pseudomonadales</taxon>
        <taxon>Pseudomonadaceae</taxon>
        <taxon>Pseudomonas</taxon>
    </lineage>
</organism>